<dbReference type="SUPFAM" id="SSF47598">
    <property type="entry name" value="Ribbon-helix-helix"/>
    <property type="match status" value="1"/>
</dbReference>
<dbReference type="InParanoid" id="K9TVH6"/>
<dbReference type="HOGENOM" id="CLU_199602_0_0_3"/>
<accession>K9TVH6</accession>
<dbReference type="STRING" id="251229.Chro_0461"/>
<gene>
    <name evidence="1" type="ORF">Chro_0461</name>
</gene>
<keyword evidence="2" id="KW-1185">Reference proteome</keyword>
<name>K9TVH6_CHRTP</name>
<reference evidence="1 2" key="1">
    <citation type="submission" date="2012-06" db="EMBL/GenBank/DDBJ databases">
        <title>Finished chromosome of genome of Chroococcidiopsis thermalis PCC 7203.</title>
        <authorList>
            <consortium name="US DOE Joint Genome Institute"/>
            <person name="Gugger M."/>
            <person name="Coursin T."/>
            <person name="Rippka R."/>
            <person name="Tandeau De Marsac N."/>
            <person name="Huntemann M."/>
            <person name="Wei C.-L."/>
            <person name="Han J."/>
            <person name="Detter J.C."/>
            <person name="Han C."/>
            <person name="Tapia R."/>
            <person name="Davenport K."/>
            <person name="Daligault H."/>
            <person name="Erkkila T."/>
            <person name="Gu W."/>
            <person name="Munk A.C.C."/>
            <person name="Teshima H."/>
            <person name="Xu Y."/>
            <person name="Chain P."/>
            <person name="Chen A."/>
            <person name="Krypides N."/>
            <person name="Mavromatis K."/>
            <person name="Markowitz V."/>
            <person name="Szeto E."/>
            <person name="Ivanova N."/>
            <person name="Mikhailova N."/>
            <person name="Ovchinnikova G."/>
            <person name="Pagani I."/>
            <person name="Pati A."/>
            <person name="Goodwin L."/>
            <person name="Peters L."/>
            <person name="Pitluck S."/>
            <person name="Woyke T."/>
            <person name="Kerfeld C."/>
        </authorList>
    </citation>
    <scope>NUCLEOTIDE SEQUENCE [LARGE SCALE GENOMIC DNA]</scope>
    <source>
        <strain evidence="1 2">PCC 7203</strain>
    </source>
</reference>
<dbReference type="AlphaFoldDB" id="K9TVH6"/>
<dbReference type="RefSeq" id="WP_015152560.1">
    <property type="nucleotide sequence ID" value="NC_019695.1"/>
</dbReference>
<dbReference type="InterPro" id="IPR010985">
    <property type="entry name" value="Ribbon_hlx_hlx"/>
</dbReference>
<proteinExistence type="predicted"/>
<sequence>MSSTKEMVHLNLDLSPELYEKLEESAKKIGGNKSDVLRQAIALMQVAIVAKEQGEKFGIAEPEQTLSTEITIP</sequence>
<dbReference type="Proteomes" id="UP000010384">
    <property type="component" value="Chromosome"/>
</dbReference>
<dbReference type="GO" id="GO:0006355">
    <property type="term" value="P:regulation of DNA-templated transcription"/>
    <property type="evidence" value="ECO:0007669"/>
    <property type="project" value="InterPro"/>
</dbReference>
<evidence type="ECO:0000313" key="2">
    <source>
        <dbReference type="Proteomes" id="UP000010384"/>
    </source>
</evidence>
<dbReference type="eggNOG" id="ENOG5033KVM">
    <property type="taxonomic scope" value="Bacteria"/>
</dbReference>
<organism evidence="1 2">
    <name type="scientific">Chroococcidiopsis thermalis (strain PCC 7203)</name>
    <dbReference type="NCBI Taxonomy" id="251229"/>
    <lineage>
        <taxon>Bacteria</taxon>
        <taxon>Bacillati</taxon>
        <taxon>Cyanobacteriota</taxon>
        <taxon>Cyanophyceae</taxon>
        <taxon>Chroococcidiopsidales</taxon>
        <taxon>Chroococcidiopsidaceae</taxon>
        <taxon>Chroococcidiopsis</taxon>
    </lineage>
</organism>
<dbReference type="KEGG" id="cthe:Chro_0461"/>
<dbReference type="OrthoDB" id="7063513at2"/>
<dbReference type="EMBL" id="CP003597">
    <property type="protein sequence ID" value="AFY86009.1"/>
    <property type="molecule type" value="Genomic_DNA"/>
</dbReference>
<evidence type="ECO:0000313" key="1">
    <source>
        <dbReference type="EMBL" id="AFY86009.1"/>
    </source>
</evidence>
<protein>
    <submittedName>
        <fullName evidence="1">Uncharacterized protein</fullName>
    </submittedName>
</protein>